<evidence type="ECO:0000256" key="9">
    <source>
        <dbReference type="ARBA" id="ARBA00023316"/>
    </source>
</evidence>
<dbReference type="Pfam" id="PF04101">
    <property type="entry name" value="Glyco_tran_28_C"/>
    <property type="match status" value="1"/>
</dbReference>
<feature type="binding site" evidence="10">
    <location>
        <begin position="10"/>
        <end position="12"/>
    </location>
    <ligand>
        <name>UDP-N-acetyl-alpha-D-glucosamine</name>
        <dbReference type="ChEBI" id="CHEBI:57705"/>
    </ligand>
</feature>
<comment type="catalytic activity">
    <reaction evidence="10">
        <text>di-trans,octa-cis-undecaprenyl diphospho-N-acetyl-alpha-D-muramoyl-L-alanyl-D-glutamyl-meso-2,6-diaminopimeloyl-D-alanyl-D-alanine + UDP-N-acetyl-alpha-D-glucosamine = di-trans,octa-cis-undecaprenyl diphospho-[N-acetyl-alpha-D-glucosaminyl-(1-&gt;4)]-N-acetyl-alpha-D-muramoyl-L-alanyl-D-glutamyl-meso-2,6-diaminopimeloyl-D-alanyl-D-alanine + UDP + H(+)</text>
        <dbReference type="Rhea" id="RHEA:31227"/>
        <dbReference type="ChEBI" id="CHEBI:15378"/>
        <dbReference type="ChEBI" id="CHEBI:57705"/>
        <dbReference type="ChEBI" id="CHEBI:58223"/>
        <dbReference type="ChEBI" id="CHEBI:61387"/>
        <dbReference type="ChEBI" id="CHEBI:61388"/>
        <dbReference type="EC" id="2.4.1.227"/>
    </reaction>
</comment>
<dbReference type="PANTHER" id="PTHR21015">
    <property type="entry name" value="UDP-N-ACETYLGLUCOSAMINE--N-ACETYLMURAMYL-(PENTAPEPTIDE) PYROPHOSPHORYL-UNDECAPRENOL N-ACETYLGLUCOSAMINE TRANSFERASE 1"/>
    <property type="match status" value="1"/>
</dbReference>
<dbReference type="InterPro" id="IPR004276">
    <property type="entry name" value="GlycoTrans_28_N"/>
</dbReference>
<keyword evidence="8 10" id="KW-0131">Cell cycle</keyword>
<comment type="function">
    <text evidence="10">Cell wall formation. Catalyzes the transfer of a GlcNAc subunit on undecaprenyl-pyrophosphoryl-MurNAc-pentapeptide (lipid intermediate I) to form undecaprenyl-pyrophosphoryl-MurNAc-(pentapeptide)GlcNAc (lipid intermediate II).</text>
</comment>
<evidence type="ECO:0000256" key="3">
    <source>
        <dbReference type="ARBA" id="ARBA00022676"/>
    </source>
</evidence>
<proteinExistence type="inferred from homology"/>
<evidence type="ECO:0000256" key="1">
    <source>
        <dbReference type="ARBA" id="ARBA00022475"/>
    </source>
</evidence>
<comment type="caution">
    <text evidence="13">The sequence shown here is derived from an EMBL/GenBank/DDBJ whole genome shotgun (WGS) entry which is preliminary data.</text>
</comment>
<evidence type="ECO:0000256" key="6">
    <source>
        <dbReference type="ARBA" id="ARBA00022984"/>
    </source>
</evidence>
<evidence type="ECO:0000256" key="5">
    <source>
        <dbReference type="ARBA" id="ARBA00022960"/>
    </source>
</evidence>
<dbReference type="GO" id="GO:0005886">
    <property type="term" value="C:plasma membrane"/>
    <property type="evidence" value="ECO:0007669"/>
    <property type="project" value="UniProtKB-SubCell"/>
</dbReference>
<feature type="domain" description="Glycosyltransferase family 28 N-terminal" evidence="11">
    <location>
        <begin position="3"/>
        <end position="146"/>
    </location>
</feature>
<dbReference type="GO" id="GO:0071555">
    <property type="term" value="P:cell wall organization"/>
    <property type="evidence" value="ECO:0007669"/>
    <property type="project" value="UniProtKB-KW"/>
</dbReference>
<dbReference type="PANTHER" id="PTHR21015:SF22">
    <property type="entry name" value="GLYCOSYLTRANSFERASE"/>
    <property type="match status" value="1"/>
</dbReference>
<organism evidence="13 14">
    <name type="scientific">Candidatus Lloydbacteria bacterium RIFCSPHIGHO2_02_FULL_50_13</name>
    <dbReference type="NCBI Taxonomy" id="1798661"/>
    <lineage>
        <taxon>Bacteria</taxon>
        <taxon>Candidatus Lloydiibacteriota</taxon>
    </lineage>
</organism>
<keyword evidence="3 10" id="KW-0328">Glycosyltransferase</keyword>
<dbReference type="GO" id="GO:0051991">
    <property type="term" value="F:UDP-N-acetyl-D-glucosamine:N-acetylmuramoyl-L-alanyl-D-glutamyl-meso-2,6-diaminopimelyl-D-alanyl-D-alanine-diphosphoundecaprenol 4-beta-N-acetylglucosaminlytransferase activity"/>
    <property type="evidence" value="ECO:0007669"/>
    <property type="project" value="RHEA"/>
</dbReference>
<keyword evidence="2 10" id="KW-0132">Cell division</keyword>
<comment type="similarity">
    <text evidence="10">Belongs to the glycosyltransferase 28 family. MurG subfamily.</text>
</comment>
<dbReference type="EC" id="2.4.1.227" evidence="10"/>
<dbReference type="HAMAP" id="MF_00033">
    <property type="entry name" value="MurG"/>
    <property type="match status" value="1"/>
</dbReference>
<evidence type="ECO:0000256" key="4">
    <source>
        <dbReference type="ARBA" id="ARBA00022679"/>
    </source>
</evidence>
<dbReference type="Proteomes" id="UP000177996">
    <property type="component" value="Unassembled WGS sequence"/>
</dbReference>
<evidence type="ECO:0000256" key="8">
    <source>
        <dbReference type="ARBA" id="ARBA00023306"/>
    </source>
</evidence>
<dbReference type="GO" id="GO:0050511">
    <property type="term" value="F:undecaprenyldiphospho-muramoylpentapeptide beta-N-acetylglucosaminyltransferase activity"/>
    <property type="evidence" value="ECO:0007669"/>
    <property type="project" value="UniProtKB-UniRule"/>
</dbReference>
<feature type="binding site" evidence="10">
    <location>
        <position position="170"/>
    </location>
    <ligand>
        <name>UDP-N-acetyl-alpha-D-glucosamine</name>
        <dbReference type="ChEBI" id="CHEBI:57705"/>
    </ligand>
</feature>
<keyword evidence="6 10" id="KW-0573">Peptidoglycan synthesis</keyword>
<accession>A0A1G2D371</accession>
<dbReference type="GO" id="GO:0005975">
    <property type="term" value="P:carbohydrate metabolic process"/>
    <property type="evidence" value="ECO:0007669"/>
    <property type="project" value="InterPro"/>
</dbReference>
<comment type="subcellular location">
    <subcellularLocation>
        <location evidence="10">Cell membrane</location>
        <topology evidence="10">Peripheral membrane protein</topology>
        <orientation evidence="10">Cytoplasmic side</orientation>
    </subcellularLocation>
</comment>
<evidence type="ECO:0000313" key="13">
    <source>
        <dbReference type="EMBL" id="OGZ08096.1"/>
    </source>
</evidence>
<comment type="pathway">
    <text evidence="10">Cell wall biogenesis; peptidoglycan biosynthesis.</text>
</comment>
<dbReference type="EMBL" id="MHLL01000043">
    <property type="protein sequence ID" value="OGZ08096.1"/>
    <property type="molecule type" value="Genomic_DNA"/>
</dbReference>
<keyword evidence="1 10" id="KW-1003">Cell membrane</keyword>
<evidence type="ECO:0000259" key="12">
    <source>
        <dbReference type="Pfam" id="PF04101"/>
    </source>
</evidence>
<evidence type="ECO:0000256" key="7">
    <source>
        <dbReference type="ARBA" id="ARBA00023136"/>
    </source>
</evidence>
<feature type="domain" description="Glycosyl transferase family 28 C-terminal" evidence="12">
    <location>
        <begin position="193"/>
        <end position="362"/>
    </location>
</feature>
<dbReference type="UniPathway" id="UPA00219"/>
<comment type="caution">
    <text evidence="10">Lacks conserved residue(s) required for the propagation of feature annotation.</text>
</comment>
<dbReference type="GO" id="GO:0008360">
    <property type="term" value="P:regulation of cell shape"/>
    <property type="evidence" value="ECO:0007669"/>
    <property type="project" value="UniProtKB-KW"/>
</dbReference>
<dbReference type="GO" id="GO:0051301">
    <property type="term" value="P:cell division"/>
    <property type="evidence" value="ECO:0007669"/>
    <property type="project" value="UniProtKB-KW"/>
</dbReference>
<dbReference type="Pfam" id="PF03033">
    <property type="entry name" value="Glyco_transf_28"/>
    <property type="match status" value="1"/>
</dbReference>
<evidence type="ECO:0000259" key="11">
    <source>
        <dbReference type="Pfam" id="PF03033"/>
    </source>
</evidence>
<evidence type="ECO:0000256" key="2">
    <source>
        <dbReference type="ARBA" id="ARBA00022618"/>
    </source>
</evidence>
<dbReference type="InterPro" id="IPR007235">
    <property type="entry name" value="Glyco_trans_28_C"/>
</dbReference>
<dbReference type="InterPro" id="IPR006009">
    <property type="entry name" value="GlcNAc_MurG"/>
</dbReference>
<dbReference type="SUPFAM" id="SSF53756">
    <property type="entry name" value="UDP-Glycosyltransferase/glycogen phosphorylase"/>
    <property type="match status" value="1"/>
</dbReference>
<protein>
    <recommendedName>
        <fullName evidence="10">UDP-N-acetylglucosamine--N-acetylmuramyl-(pentapeptide) pyrophosphoryl-undecaprenol N-acetylglucosamine transferase</fullName>
        <ecNumber evidence="10">2.4.1.227</ecNumber>
    </recommendedName>
    <alternativeName>
        <fullName evidence="10">Undecaprenyl-PP-MurNAc-pentapeptide-UDPGlcNAc GlcNAc transferase</fullName>
    </alternativeName>
</protein>
<feature type="binding site" evidence="10">
    <location>
        <position position="304"/>
    </location>
    <ligand>
        <name>UDP-N-acetyl-alpha-D-glucosamine</name>
        <dbReference type="ChEBI" id="CHEBI:57705"/>
    </ligand>
</feature>
<sequence length="375" mass="41618">MRILFAGGGTGGHFYPIIAVAEALTAVAEKEHLEDVKLYYASDDPYDADLLAQTHISFIKIPAGKQRSYFSFRNFFDIFKTFYGCAVATVRLAVLYPDIVFGKGGYASFPALFAARLLRIPVVIHESDIVPGRVNRWIGDYAAKIALSYPEAMKYFKHQDRIAETGQPIRKALLETPGDEPFSTLSLDENVPVILVIGGSQGAEKINEDLIDIMPRLVEHYQVIHQTGEGNFEWMKKRATEMLAAIPHRERYRPAPFLEVRELGLAAKAATLIISRAGSSIFEIAIWGKPSLLIPLAIAHDDHQRENAYSYARTGAATIIEEANLKPELFFSVIHAIMQNPEKQRAMEAGARSFAKTDAAEKIAKALLSIASKHD</sequence>
<keyword evidence="9 10" id="KW-0961">Cell wall biogenesis/degradation</keyword>
<dbReference type="Gene3D" id="3.40.50.2000">
    <property type="entry name" value="Glycogen Phosphorylase B"/>
    <property type="match status" value="2"/>
</dbReference>
<dbReference type="AlphaFoldDB" id="A0A1G2D371"/>
<keyword evidence="5 10" id="KW-0133">Cell shape</keyword>
<keyword evidence="7 10" id="KW-0472">Membrane</keyword>
<evidence type="ECO:0000313" key="14">
    <source>
        <dbReference type="Proteomes" id="UP000177996"/>
    </source>
</evidence>
<gene>
    <name evidence="10" type="primary">murG</name>
    <name evidence="13" type="ORF">A3D65_06295</name>
</gene>
<feature type="binding site" evidence="10">
    <location>
        <position position="200"/>
    </location>
    <ligand>
        <name>UDP-N-acetyl-alpha-D-glucosamine</name>
        <dbReference type="ChEBI" id="CHEBI:57705"/>
    </ligand>
</feature>
<evidence type="ECO:0000256" key="10">
    <source>
        <dbReference type="HAMAP-Rule" id="MF_00033"/>
    </source>
</evidence>
<keyword evidence="4 10" id="KW-0808">Transferase</keyword>
<dbReference type="CDD" id="cd03785">
    <property type="entry name" value="GT28_MurG"/>
    <property type="match status" value="1"/>
</dbReference>
<name>A0A1G2D371_9BACT</name>
<dbReference type="STRING" id="1798661.A3D65_06295"/>
<dbReference type="GO" id="GO:0009252">
    <property type="term" value="P:peptidoglycan biosynthetic process"/>
    <property type="evidence" value="ECO:0007669"/>
    <property type="project" value="UniProtKB-UniRule"/>
</dbReference>
<reference evidence="13 14" key="1">
    <citation type="journal article" date="2016" name="Nat. Commun.">
        <title>Thousands of microbial genomes shed light on interconnected biogeochemical processes in an aquifer system.</title>
        <authorList>
            <person name="Anantharaman K."/>
            <person name="Brown C.T."/>
            <person name="Hug L.A."/>
            <person name="Sharon I."/>
            <person name="Castelle C.J."/>
            <person name="Probst A.J."/>
            <person name="Thomas B.C."/>
            <person name="Singh A."/>
            <person name="Wilkins M.J."/>
            <person name="Karaoz U."/>
            <person name="Brodie E.L."/>
            <person name="Williams K.H."/>
            <person name="Hubbard S.S."/>
            <person name="Banfield J.F."/>
        </authorList>
    </citation>
    <scope>NUCLEOTIDE SEQUENCE [LARGE SCALE GENOMIC DNA]</scope>
</reference>